<evidence type="ECO:0000313" key="3">
    <source>
        <dbReference type="Proteomes" id="UP001377567"/>
    </source>
</evidence>
<proteinExistence type="predicted"/>
<comment type="caution">
    <text evidence="2">The sequence shown here is derived from an EMBL/GenBank/DDBJ whole genome shotgun (WGS) entry which is preliminary data.</text>
</comment>
<gene>
    <name evidence="2" type="ORF">DAKH74_051320</name>
</gene>
<feature type="compositionally biased region" description="Polar residues" evidence="1">
    <location>
        <begin position="425"/>
        <end position="456"/>
    </location>
</feature>
<evidence type="ECO:0000313" key="2">
    <source>
        <dbReference type="EMBL" id="GMM58515.1"/>
    </source>
</evidence>
<feature type="region of interest" description="Disordered" evidence="1">
    <location>
        <begin position="401"/>
        <end position="461"/>
    </location>
</feature>
<accession>A0AAV5S472</accession>
<organism evidence="2 3">
    <name type="scientific">Maudiozyma humilis</name>
    <name type="common">Sour dough yeast</name>
    <name type="synonym">Kazachstania humilis</name>
    <dbReference type="NCBI Taxonomy" id="51915"/>
    <lineage>
        <taxon>Eukaryota</taxon>
        <taxon>Fungi</taxon>
        <taxon>Dikarya</taxon>
        <taxon>Ascomycota</taxon>
        <taxon>Saccharomycotina</taxon>
        <taxon>Saccharomycetes</taxon>
        <taxon>Saccharomycetales</taxon>
        <taxon>Saccharomycetaceae</taxon>
        <taxon>Maudiozyma</taxon>
    </lineage>
</organism>
<keyword evidence="3" id="KW-1185">Reference proteome</keyword>
<name>A0AAV5S472_MAUHU</name>
<dbReference type="AlphaFoldDB" id="A0AAV5S472"/>
<reference evidence="2 3" key="1">
    <citation type="journal article" date="2023" name="Elife">
        <title>Identification of key yeast species and microbe-microbe interactions impacting larval growth of Drosophila in the wild.</title>
        <authorList>
            <person name="Mure A."/>
            <person name="Sugiura Y."/>
            <person name="Maeda R."/>
            <person name="Honda K."/>
            <person name="Sakurai N."/>
            <person name="Takahashi Y."/>
            <person name="Watada M."/>
            <person name="Katoh T."/>
            <person name="Gotoh A."/>
            <person name="Gotoh Y."/>
            <person name="Taniguchi I."/>
            <person name="Nakamura K."/>
            <person name="Hayashi T."/>
            <person name="Katayama T."/>
            <person name="Uemura T."/>
            <person name="Hattori Y."/>
        </authorList>
    </citation>
    <scope>NUCLEOTIDE SEQUENCE [LARGE SCALE GENOMIC DNA]</scope>
    <source>
        <strain evidence="2 3">KH-74</strain>
    </source>
</reference>
<protein>
    <submittedName>
        <fullName evidence="2">Uncharacterized protein</fullName>
    </submittedName>
</protein>
<dbReference type="EMBL" id="BTGD01000025">
    <property type="protein sequence ID" value="GMM58515.1"/>
    <property type="molecule type" value="Genomic_DNA"/>
</dbReference>
<sequence length="527" mass="58618">MQFDAVDPGDPVVAAHPHSSITVPPSGLTTKFNYPTAISQLIESYEVEEIEVEDIDWEDHDALRKRWPSIPWWPSWPWHWLKKTRTHTVTNTHTYTVDYIVHGTETSESTVVEFIPSLLISIIEEWVTELETSVKSSEIEEVSTLLLTTSKEATQTSTEEHLEIITSLTTRESLYESTIVQSSEMQTTVLNSFTRTTYSTVEVLTSTNKRSTVVSTRVSTSDLDTITYSIVKSEITTEGKPQVSATAPASVSDATTVQEPTLVPTPSKVTVLSESTVRTVLSTEETHTMDYWVTSKVLTSVELVQTGVEESETTYYTLVTSVSTSTSFETITSLNTLTSYDYFESLIEEEDIQTALTTSTSLQLLTLVKTITTMAPKETSYLTTHLSTLIYTIEREHEITSHSLQTSIEISESEEEYSEKEAETGYTQSSTHAQSTTKPSSSEYFTQSSTYSSNHLETPESEPLITTSYLSSTTATSYTTDSTASSLISNPINLSSISDESGSRSSIAESKTIITHRFRHITNTKFI</sequence>
<dbReference type="Proteomes" id="UP001377567">
    <property type="component" value="Unassembled WGS sequence"/>
</dbReference>
<evidence type="ECO:0000256" key="1">
    <source>
        <dbReference type="SAM" id="MobiDB-lite"/>
    </source>
</evidence>